<dbReference type="PANTHER" id="PTHR43711:SF26">
    <property type="entry name" value="SENSOR HISTIDINE KINASE RCSC"/>
    <property type="match status" value="1"/>
</dbReference>
<keyword evidence="8" id="KW-1185">Reference proteome</keyword>
<evidence type="ECO:0000256" key="4">
    <source>
        <dbReference type="ARBA" id="ARBA00022777"/>
    </source>
</evidence>
<dbReference type="InterPro" id="IPR036890">
    <property type="entry name" value="HATPase_C_sf"/>
</dbReference>
<dbReference type="RefSeq" id="WP_345156834.1">
    <property type="nucleotide sequence ID" value="NZ_BAABHC010000002.1"/>
</dbReference>
<dbReference type="InterPro" id="IPR005467">
    <property type="entry name" value="His_kinase_dom"/>
</dbReference>
<name>A0ABP8LB76_9BACT</name>
<accession>A0ABP8LB76</accession>
<evidence type="ECO:0000313" key="8">
    <source>
        <dbReference type="Proteomes" id="UP001500552"/>
    </source>
</evidence>
<dbReference type="SMART" id="SM00387">
    <property type="entry name" value="HATPase_c"/>
    <property type="match status" value="1"/>
</dbReference>
<evidence type="ECO:0000259" key="6">
    <source>
        <dbReference type="PROSITE" id="PS50109"/>
    </source>
</evidence>
<sequence>MPPDKPIFLNVDAMKILQVMNNLVSNAIKFTQDNGYITVSVEEEEAHVLLTVADNGIGIPANVQPYLFDRFTVARRAGLRGEKTTGLGMSIIKTIVELHNEEITFESEEGVGTSSYIKIPKE</sequence>
<dbReference type="SUPFAM" id="SSF55874">
    <property type="entry name" value="ATPase domain of HSP90 chaperone/DNA topoisomerase II/histidine kinase"/>
    <property type="match status" value="1"/>
</dbReference>
<dbReference type="EC" id="2.7.13.3" evidence="2"/>
<organism evidence="7 8">
    <name type="scientific">Pontibacter saemangeumensis</name>
    <dbReference type="NCBI Taxonomy" id="1084525"/>
    <lineage>
        <taxon>Bacteria</taxon>
        <taxon>Pseudomonadati</taxon>
        <taxon>Bacteroidota</taxon>
        <taxon>Cytophagia</taxon>
        <taxon>Cytophagales</taxon>
        <taxon>Hymenobacteraceae</taxon>
        <taxon>Pontibacter</taxon>
    </lineage>
</organism>
<dbReference type="Proteomes" id="UP001500552">
    <property type="component" value="Unassembled WGS sequence"/>
</dbReference>
<keyword evidence="3" id="KW-0808">Transferase</keyword>
<evidence type="ECO:0000256" key="3">
    <source>
        <dbReference type="ARBA" id="ARBA00022679"/>
    </source>
</evidence>
<dbReference type="PANTHER" id="PTHR43711">
    <property type="entry name" value="TWO-COMPONENT HISTIDINE KINASE"/>
    <property type="match status" value="1"/>
</dbReference>
<dbReference type="InterPro" id="IPR050736">
    <property type="entry name" value="Sensor_HK_Regulatory"/>
</dbReference>
<evidence type="ECO:0000256" key="2">
    <source>
        <dbReference type="ARBA" id="ARBA00012438"/>
    </source>
</evidence>
<comment type="catalytic activity">
    <reaction evidence="1">
        <text>ATP + protein L-histidine = ADP + protein N-phospho-L-histidine.</text>
        <dbReference type="EC" id="2.7.13.3"/>
    </reaction>
</comment>
<comment type="caution">
    <text evidence="7">The sequence shown here is derived from an EMBL/GenBank/DDBJ whole genome shotgun (WGS) entry which is preliminary data.</text>
</comment>
<dbReference type="Gene3D" id="3.30.565.10">
    <property type="entry name" value="Histidine kinase-like ATPase, C-terminal domain"/>
    <property type="match status" value="1"/>
</dbReference>
<dbReference type="PRINTS" id="PR00344">
    <property type="entry name" value="BCTRLSENSOR"/>
</dbReference>
<dbReference type="InterPro" id="IPR003594">
    <property type="entry name" value="HATPase_dom"/>
</dbReference>
<proteinExistence type="predicted"/>
<keyword evidence="4" id="KW-0418">Kinase</keyword>
<evidence type="ECO:0000256" key="1">
    <source>
        <dbReference type="ARBA" id="ARBA00000085"/>
    </source>
</evidence>
<dbReference type="PROSITE" id="PS50109">
    <property type="entry name" value="HIS_KIN"/>
    <property type="match status" value="1"/>
</dbReference>
<gene>
    <name evidence="7" type="ORF">GCM10023188_07280</name>
</gene>
<keyword evidence="5" id="KW-0902">Two-component regulatory system</keyword>
<dbReference type="InterPro" id="IPR004358">
    <property type="entry name" value="Sig_transdc_His_kin-like_C"/>
</dbReference>
<reference evidence="8" key="1">
    <citation type="journal article" date="2019" name="Int. J. Syst. Evol. Microbiol.">
        <title>The Global Catalogue of Microorganisms (GCM) 10K type strain sequencing project: providing services to taxonomists for standard genome sequencing and annotation.</title>
        <authorList>
            <consortium name="The Broad Institute Genomics Platform"/>
            <consortium name="The Broad Institute Genome Sequencing Center for Infectious Disease"/>
            <person name="Wu L."/>
            <person name="Ma J."/>
        </authorList>
    </citation>
    <scope>NUCLEOTIDE SEQUENCE [LARGE SCALE GENOMIC DNA]</scope>
    <source>
        <strain evidence="8">JCM 17926</strain>
    </source>
</reference>
<dbReference type="Pfam" id="PF02518">
    <property type="entry name" value="HATPase_c"/>
    <property type="match status" value="1"/>
</dbReference>
<feature type="domain" description="Histidine kinase" evidence="6">
    <location>
        <begin position="1"/>
        <end position="122"/>
    </location>
</feature>
<protein>
    <recommendedName>
        <fullName evidence="2">histidine kinase</fullName>
        <ecNumber evidence="2">2.7.13.3</ecNumber>
    </recommendedName>
</protein>
<evidence type="ECO:0000256" key="5">
    <source>
        <dbReference type="ARBA" id="ARBA00023012"/>
    </source>
</evidence>
<evidence type="ECO:0000313" key="7">
    <source>
        <dbReference type="EMBL" id="GAA4425861.1"/>
    </source>
</evidence>
<dbReference type="EMBL" id="BAABHC010000002">
    <property type="protein sequence ID" value="GAA4425861.1"/>
    <property type="molecule type" value="Genomic_DNA"/>
</dbReference>